<evidence type="ECO:0000313" key="9">
    <source>
        <dbReference type="Proteomes" id="UP001186944"/>
    </source>
</evidence>
<organism evidence="8 9">
    <name type="scientific">Pinctada imbricata</name>
    <name type="common">Atlantic pearl-oyster</name>
    <name type="synonym">Pinctada martensii</name>
    <dbReference type="NCBI Taxonomy" id="66713"/>
    <lineage>
        <taxon>Eukaryota</taxon>
        <taxon>Metazoa</taxon>
        <taxon>Spiralia</taxon>
        <taxon>Lophotrochozoa</taxon>
        <taxon>Mollusca</taxon>
        <taxon>Bivalvia</taxon>
        <taxon>Autobranchia</taxon>
        <taxon>Pteriomorphia</taxon>
        <taxon>Pterioida</taxon>
        <taxon>Pterioidea</taxon>
        <taxon>Pteriidae</taxon>
        <taxon>Pinctada</taxon>
    </lineage>
</organism>
<evidence type="ECO:0000259" key="7">
    <source>
        <dbReference type="PROSITE" id="PS50069"/>
    </source>
</evidence>
<proteinExistence type="inferred from homology"/>
<keyword evidence="5" id="KW-0131">Cell cycle</keyword>
<dbReference type="InterPro" id="IPR059120">
    <property type="entry name" value="Cullin-like_AB"/>
</dbReference>
<evidence type="ECO:0000256" key="6">
    <source>
        <dbReference type="PROSITE-ProRule" id="PRU00330"/>
    </source>
</evidence>
<dbReference type="FunFam" id="1.10.10.10:FF:000877">
    <property type="entry name" value="Anaphase-promoting complex subunit"/>
    <property type="match status" value="1"/>
</dbReference>
<evidence type="ECO:0000256" key="1">
    <source>
        <dbReference type="ARBA" id="ARBA00016068"/>
    </source>
</evidence>
<dbReference type="SMART" id="SM00182">
    <property type="entry name" value="CULLIN"/>
    <property type="match status" value="1"/>
</dbReference>
<dbReference type="SUPFAM" id="SSF75632">
    <property type="entry name" value="Cullin homology domain"/>
    <property type="match status" value="1"/>
</dbReference>
<dbReference type="Pfam" id="PF08672">
    <property type="entry name" value="ANAPC2"/>
    <property type="match status" value="1"/>
</dbReference>
<evidence type="ECO:0000256" key="4">
    <source>
        <dbReference type="ARBA" id="ARBA00022786"/>
    </source>
</evidence>
<dbReference type="GO" id="GO:0005680">
    <property type="term" value="C:anaphase-promoting complex"/>
    <property type="evidence" value="ECO:0007669"/>
    <property type="project" value="TreeGrafter"/>
</dbReference>
<name>A0AA88XW63_PINIB</name>
<evidence type="ECO:0000256" key="5">
    <source>
        <dbReference type="ARBA" id="ARBA00023306"/>
    </source>
</evidence>
<dbReference type="GO" id="GO:0070979">
    <property type="term" value="P:protein K11-linked ubiquitination"/>
    <property type="evidence" value="ECO:0007669"/>
    <property type="project" value="TreeGrafter"/>
</dbReference>
<dbReference type="InterPro" id="IPR036390">
    <property type="entry name" value="WH_DNA-bd_sf"/>
</dbReference>
<dbReference type="Pfam" id="PF26557">
    <property type="entry name" value="Cullin_AB"/>
    <property type="match status" value="1"/>
</dbReference>
<keyword evidence="2" id="KW-0132">Cell division</keyword>
<dbReference type="GO" id="GO:0051301">
    <property type="term" value="P:cell division"/>
    <property type="evidence" value="ECO:0007669"/>
    <property type="project" value="UniProtKB-KW"/>
</dbReference>
<dbReference type="GO" id="GO:0031625">
    <property type="term" value="F:ubiquitin protein ligase binding"/>
    <property type="evidence" value="ECO:0007669"/>
    <property type="project" value="InterPro"/>
</dbReference>
<dbReference type="GO" id="GO:0006511">
    <property type="term" value="P:ubiquitin-dependent protein catabolic process"/>
    <property type="evidence" value="ECO:0007669"/>
    <property type="project" value="InterPro"/>
</dbReference>
<dbReference type="InterPro" id="IPR036317">
    <property type="entry name" value="Cullin_homology_sf"/>
</dbReference>
<dbReference type="SMART" id="SM01013">
    <property type="entry name" value="APC2"/>
    <property type="match status" value="1"/>
</dbReference>
<keyword evidence="9" id="KW-1185">Reference proteome</keyword>
<accession>A0AA88XW63</accession>
<dbReference type="InterPro" id="IPR057975">
    <property type="entry name" value="TPR_ANAPC2"/>
</dbReference>
<dbReference type="GO" id="GO:0007091">
    <property type="term" value="P:metaphase/anaphase transition of mitotic cell cycle"/>
    <property type="evidence" value="ECO:0007669"/>
    <property type="project" value="TreeGrafter"/>
</dbReference>
<keyword evidence="3" id="KW-0498">Mitosis</keyword>
<keyword evidence="4" id="KW-0833">Ubl conjugation pathway</keyword>
<evidence type="ECO:0000313" key="8">
    <source>
        <dbReference type="EMBL" id="KAK3088868.1"/>
    </source>
</evidence>
<dbReference type="InterPro" id="IPR014786">
    <property type="entry name" value="ANAPC2_C"/>
</dbReference>
<dbReference type="Gene3D" id="1.10.10.10">
    <property type="entry name" value="Winged helix-like DNA-binding domain superfamily/Winged helix DNA-binding domain"/>
    <property type="match status" value="1"/>
</dbReference>
<dbReference type="PANTHER" id="PTHR45957">
    <property type="entry name" value="ANAPHASE-PROMOTING COMPLEX SUBUNIT 2"/>
    <property type="match status" value="1"/>
</dbReference>
<dbReference type="Gene3D" id="1.20.1310.10">
    <property type="entry name" value="Cullin Repeats"/>
    <property type="match status" value="1"/>
</dbReference>
<dbReference type="PANTHER" id="PTHR45957:SF1">
    <property type="entry name" value="ANAPHASE-PROMOTING COMPLEX SUBUNIT 2"/>
    <property type="match status" value="1"/>
</dbReference>
<dbReference type="FunFam" id="3.30.230.130:FF:000008">
    <property type="entry name" value="anaphase-promoting complex subunit 2"/>
    <property type="match status" value="1"/>
</dbReference>
<evidence type="ECO:0000256" key="3">
    <source>
        <dbReference type="ARBA" id="ARBA00022776"/>
    </source>
</evidence>
<feature type="domain" description="Cullin family profile" evidence="7">
    <location>
        <begin position="447"/>
        <end position="643"/>
    </location>
</feature>
<dbReference type="EMBL" id="VSWD01000011">
    <property type="protein sequence ID" value="KAK3088868.1"/>
    <property type="molecule type" value="Genomic_DNA"/>
</dbReference>
<evidence type="ECO:0000256" key="2">
    <source>
        <dbReference type="ARBA" id="ARBA00022618"/>
    </source>
</evidence>
<reference evidence="8" key="1">
    <citation type="submission" date="2019-08" db="EMBL/GenBank/DDBJ databases">
        <title>The improved chromosome-level genome for the pearl oyster Pinctada fucata martensii using PacBio sequencing and Hi-C.</title>
        <authorList>
            <person name="Zheng Z."/>
        </authorList>
    </citation>
    <scope>NUCLEOTIDE SEQUENCE</scope>
    <source>
        <strain evidence="8">ZZ-2019</strain>
        <tissue evidence="8">Adductor muscle</tissue>
    </source>
</reference>
<gene>
    <name evidence="8" type="ORF">FSP39_024770</name>
</gene>
<dbReference type="InterPro" id="IPR016158">
    <property type="entry name" value="Cullin_homology"/>
</dbReference>
<comment type="caution">
    <text evidence="8">The sequence shown here is derived from an EMBL/GenBank/DDBJ whole genome shotgun (WGS) entry which is preliminary data.</text>
</comment>
<dbReference type="AlphaFoldDB" id="A0AA88XW63"/>
<comment type="similarity">
    <text evidence="6">Belongs to the cullin family.</text>
</comment>
<dbReference type="Pfam" id="PF25773">
    <property type="entry name" value="TPR_ANAPC2"/>
    <property type="match status" value="1"/>
</dbReference>
<dbReference type="Proteomes" id="UP001186944">
    <property type="component" value="Unassembled WGS sequence"/>
</dbReference>
<dbReference type="Gene3D" id="3.30.230.130">
    <property type="entry name" value="Cullin, Chain C, Domain 2"/>
    <property type="match status" value="1"/>
</dbReference>
<dbReference type="SUPFAM" id="SSF46785">
    <property type="entry name" value="Winged helix' DNA-binding domain"/>
    <property type="match status" value="1"/>
</dbReference>
<sequence length="762" mass="88131">MVHMLYLITNVRMDIIHGSESEFQNAVDSLTQEGLAHIIEEWFLEVLQQDLRRNVAEKFWSIVNSEDNDNDTDCTDRLIEAVDYLHKVNMSYLPCIQRLESMTQLQQYRRQATLHKVTTLSDSMILLVKANILSSVPQSFQKSVDQFYSEAFCVFHHSTSDEEDNDEEDNITCKGCNTENERCRCKEIMEKFHTLNRKLDDIGILERISGLSVTSIVHNRIKSQVESMCKGNFETSYLESLEQWLDSKVLGWLNLVYSGNRTHIYADCIAGFRGRLLHFLYETFARTQIEQLFNIIIEYPESEPAILDLKVCLEKTDLRTLLVTSLKSALETRLLHPGVNTSDILTAYIASIRSLRVLDPAGVILELVCDPVRKYLRSRDDTVRGIINNLTDDGSNELLDELQKVQQLLDDSYHSDDEIDNWEKWMPDPVDAYPCTTSKSRRASDIISMLVNIYGSKELFVKEYGLLLADRILTHFNYDIQKEIRYLELLKLRFGEAHLHSCEVMLKDVADSKRLNTRVMDERRKSGISQEIDVISMVLSAQFWPPFREEKIKLPQNMQDALEEYTKKFEALKGNRTLNWKPHLGQVNIDIELKDRTLNFNVSPVHAAIIMQFQTQAKWTVEELSNVLEMPATALRRKIAFWQTQGLLKEETTDCFLLVEEHKGRSNDVIIADDEEAESALASAHVQREEELQVFWSYIVGMLTNLDCLPLERIHSMLRMFAMQGPSVVECTVPELKRFLDSKVKENKLLFSRGVYRLPKPN</sequence>
<dbReference type="InterPro" id="IPR044554">
    <property type="entry name" value="ANAPC2"/>
</dbReference>
<dbReference type="InterPro" id="IPR036388">
    <property type="entry name" value="WH-like_DNA-bd_sf"/>
</dbReference>
<dbReference type="PROSITE" id="PS50069">
    <property type="entry name" value="CULLIN_2"/>
    <property type="match status" value="1"/>
</dbReference>
<protein>
    <recommendedName>
        <fullName evidence="1">Anaphase-promoting complex subunit 2</fullName>
    </recommendedName>
</protein>